<evidence type="ECO:0000256" key="7">
    <source>
        <dbReference type="ARBA" id="ARBA00023180"/>
    </source>
</evidence>
<name>A0A1Y1UT89_9TREE</name>
<proteinExistence type="predicted"/>
<accession>A0A1Y1UT89</accession>
<reference evidence="9 10" key="1">
    <citation type="submission" date="2017-03" db="EMBL/GenBank/DDBJ databases">
        <title>Widespread Adenine N6-methylation of Active Genes in Fungi.</title>
        <authorList>
            <consortium name="DOE Joint Genome Institute"/>
            <person name="Mondo S.J."/>
            <person name="Dannebaum R.O."/>
            <person name="Kuo R.C."/>
            <person name="Louie K.B."/>
            <person name="Bewick A.J."/>
            <person name="Labutti K."/>
            <person name="Haridas S."/>
            <person name="Kuo A."/>
            <person name="Salamov A."/>
            <person name="Ahrendt S.R."/>
            <person name="Lau R."/>
            <person name="Bowen B.P."/>
            <person name="Lipzen A."/>
            <person name="Sullivan W."/>
            <person name="Andreopoulos W.B."/>
            <person name="Clum A."/>
            <person name="Lindquist E."/>
            <person name="Daum C."/>
            <person name="Northen T.R."/>
            <person name="Ramamoorthy G."/>
            <person name="Schmitz R.J."/>
            <person name="Gryganskyi A."/>
            <person name="Culley D."/>
            <person name="Magnuson J."/>
            <person name="James T.Y."/>
            <person name="O'Malley M.A."/>
            <person name="Stajich J.E."/>
            <person name="Spatafora J.W."/>
            <person name="Visel A."/>
            <person name="Grigoriev I.V."/>
        </authorList>
    </citation>
    <scope>NUCLEOTIDE SEQUENCE [LARGE SCALE GENOMIC DNA]</scope>
    <source>
        <strain evidence="9 10">NRRL Y-17943</strain>
    </source>
</reference>
<keyword evidence="2" id="KW-0328">Glycosyltransferase</keyword>
<dbReference type="Proteomes" id="UP000193218">
    <property type="component" value="Unassembled WGS sequence"/>
</dbReference>
<keyword evidence="5" id="KW-1133">Transmembrane helix</keyword>
<sequence length="451" mass="50945">MPMVVLLAIFSSMRYGVHDVITSPKSYILPSSFTTPAPPKSHNYISTRAADLPQTELVAGVAGFNYFRNLYYFGSTFYVVTDEVEEMKKIEYTYVITGLKKEDAEGKSVEIPVEETWQVISFEEAEELFKPVVVRKNGLTLFYADATSPNFLGHYFHLVAEMFLGAMRVQAADGEYELPARTIYRGTAASRRDRYALNEWFNEIAMPNTALEDQSVLQDRTHSGIPYVYERIVIADRWAAHKHGKNPRRWNKVTGDVPDVQVPADWFRPVRNSIKLAVLASGCDIRRKDPSVPVVLYVNRQDTGRRLLAEDAESLAFELDALHQQGLIELHDVQMGKVSKLEQFCLACKADVMLGVHGNGLTHQMWMKPGSAVLEMMTVGGHARDYNLLADMVGHQYETIHNNHTFPREKWGSVGQGKNFHSSSIRADGKFVAELVLQKAQERIKNIEPSL</sequence>
<evidence type="ECO:0000256" key="6">
    <source>
        <dbReference type="ARBA" id="ARBA00023136"/>
    </source>
</evidence>
<dbReference type="EMBL" id="NBSH01000001">
    <property type="protein sequence ID" value="ORX41230.1"/>
    <property type="molecule type" value="Genomic_DNA"/>
</dbReference>
<dbReference type="GO" id="GO:0005783">
    <property type="term" value="C:endoplasmic reticulum"/>
    <property type="evidence" value="ECO:0007669"/>
    <property type="project" value="TreeGrafter"/>
</dbReference>
<dbReference type="GeneID" id="33559591"/>
<keyword evidence="3" id="KW-0808">Transferase</keyword>
<dbReference type="GO" id="GO:0016020">
    <property type="term" value="C:membrane"/>
    <property type="evidence" value="ECO:0007669"/>
    <property type="project" value="UniProtKB-SubCell"/>
</dbReference>
<dbReference type="PANTHER" id="PTHR20961">
    <property type="entry name" value="GLYCOSYLTRANSFERASE"/>
    <property type="match status" value="1"/>
</dbReference>
<dbReference type="InterPro" id="IPR007657">
    <property type="entry name" value="Glycosyltransferase_61"/>
</dbReference>
<evidence type="ECO:0000256" key="4">
    <source>
        <dbReference type="ARBA" id="ARBA00022692"/>
    </source>
</evidence>
<dbReference type="InParanoid" id="A0A1Y1UT89"/>
<evidence type="ECO:0000259" key="8">
    <source>
        <dbReference type="Pfam" id="PF04577"/>
    </source>
</evidence>
<dbReference type="GO" id="GO:0035269">
    <property type="term" value="P:protein O-linked glycosylation via mannose"/>
    <property type="evidence" value="ECO:0007669"/>
    <property type="project" value="TreeGrafter"/>
</dbReference>
<evidence type="ECO:0000256" key="3">
    <source>
        <dbReference type="ARBA" id="ARBA00022679"/>
    </source>
</evidence>
<keyword evidence="7" id="KW-0325">Glycoprotein</keyword>
<gene>
    <name evidence="9" type="ORF">BD324DRAFT_648113</name>
</gene>
<feature type="domain" description="Glycosyltransferase 61 catalytic" evidence="8">
    <location>
        <begin position="269"/>
        <end position="374"/>
    </location>
</feature>
<protein>
    <recommendedName>
        <fullName evidence="8">Glycosyltransferase 61 catalytic domain-containing protein</fullName>
    </recommendedName>
</protein>
<evidence type="ECO:0000256" key="5">
    <source>
        <dbReference type="ARBA" id="ARBA00022989"/>
    </source>
</evidence>
<dbReference type="InterPro" id="IPR049625">
    <property type="entry name" value="Glyco_transf_61_cat"/>
</dbReference>
<dbReference type="PANTHER" id="PTHR20961:SF38">
    <property type="entry name" value="PROTEIN O-LINKED-MANNOSE BETA-1,4-N-ACETYLGLUCOSAMINYLTRANSFERASE 2"/>
    <property type="match status" value="1"/>
</dbReference>
<comment type="subcellular location">
    <subcellularLocation>
        <location evidence="1">Membrane</location>
        <topology evidence="1">Single-pass membrane protein</topology>
    </subcellularLocation>
</comment>
<evidence type="ECO:0000313" key="9">
    <source>
        <dbReference type="EMBL" id="ORX41230.1"/>
    </source>
</evidence>
<evidence type="ECO:0000256" key="2">
    <source>
        <dbReference type="ARBA" id="ARBA00022676"/>
    </source>
</evidence>
<dbReference type="AlphaFoldDB" id="A0A1Y1UT89"/>
<comment type="caution">
    <text evidence="9">The sequence shown here is derived from an EMBL/GenBank/DDBJ whole genome shotgun (WGS) entry which is preliminary data.</text>
</comment>
<dbReference type="STRING" id="4999.A0A1Y1UT89"/>
<dbReference type="GO" id="GO:0097363">
    <property type="term" value="F:protein O-acetylglucosaminyltransferase activity"/>
    <property type="evidence" value="ECO:0007669"/>
    <property type="project" value="TreeGrafter"/>
</dbReference>
<keyword evidence="4" id="KW-0812">Transmembrane</keyword>
<organism evidence="9 10">
    <name type="scientific">Kockovaella imperatae</name>
    <dbReference type="NCBI Taxonomy" id="4999"/>
    <lineage>
        <taxon>Eukaryota</taxon>
        <taxon>Fungi</taxon>
        <taxon>Dikarya</taxon>
        <taxon>Basidiomycota</taxon>
        <taxon>Agaricomycotina</taxon>
        <taxon>Tremellomycetes</taxon>
        <taxon>Tremellales</taxon>
        <taxon>Cuniculitremaceae</taxon>
        <taxon>Kockovaella</taxon>
    </lineage>
</organism>
<keyword evidence="10" id="KW-1185">Reference proteome</keyword>
<evidence type="ECO:0000256" key="1">
    <source>
        <dbReference type="ARBA" id="ARBA00004167"/>
    </source>
</evidence>
<keyword evidence="6" id="KW-0472">Membrane</keyword>
<dbReference type="OrthoDB" id="529273at2759"/>
<dbReference type="RefSeq" id="XP_021874909.1">
    <property type="nucleotide sequence ID" value="XM_022017782.1"/>
</dbReference>
<evidence type="ECO:0000313" key="10">
    <source>
        <dbReference type="Proteomes" id="UP000193218"/>
    </source>
</evidence>
<dbReference type="Pfam" id="PF04577">
    <property type="entry name" value="Glyco_transf_61"/>
    <property type="match status" value="1"/>
</dbReference>